<feature type="region of interest" description="Disordered" evidence="3">
    <location>
        <begin position="52"/>
        <end position="71"/>
    </location>
</feature>
<accession>A0A8C6S902</accession>
<comment type="similarity">
    <text evidence="1">Belongs to the BLOC1S3 family.</text>
</comment>
<dbReference type="Pfam" id="PF15753">
    <property type="entry name" value="BLOC1S3"/>
    <property type="match status" value="1"/>
</dbReference>
<organism evidence="4 5">
    <name type="scientific">Neogobius melanostomus</name>
    <name type="common">round goby</name>
    <dbReference type="NCBI Taxonomy" id="47308"/>
    <lineage>
        <taxon>Eukaryota</taxon>
        <taxon>Metazoa</taxon>
        <taxon>Chordata</taxon>
        <taxon>Craniata</taxon>
        <taxon>Vertebrata</taxon>
        <taxon>Euteleostomi</taxon>
        <taxon>Actinopterygii</taxon>
        <taxon>Neopterygii</taxon>
        <taxon>Teleostei</taxon>
        <taxon>Neoteleostei</taxon>
        <taxon>Acanthomorphata</taxon>
        <taxon>Gobiaria</taxon>
        <taxon>Gobiiformes</taxon>
        <taxon>Gobioidei</taxon>
        <taxon>Gobiidae</taxon>
        <taxon>Benthophilinae</taxon>
        <taxon>Neogobiini</taxon>
        <taxon>Neogobius</taxon>
    </lineage>
</organism>
<dbReference type="PANTHER" id="PTHR31974:SF2">
    <property type="entry name" value="BIOGENESIS OF LYSOSOME-RELATED ORGANELLES COMPLEX 1 SUBUNIT 3"/>
    <property type="match status" value="1"/>
</dbReference>
<evidence type="ECO:0000313" key="5">
    <source>
        <dbReference type="Proteomes" id="UP000694523"/>
    </source>
</evidence>
<name>A0A8C6S902_9GOBI</name>
<evidence type="ECO:0000256" key="2">
    <source>
        <dbReference type="ARBA" id="ARBA00019581"/>
    </source>
</evidence>
<dbReference type="GO" id="GO:0031083">
    <property type="term" value="C:BLOC-1 complex"/>
    <property type="evidence" value="ECO:0007669"/>
    <property type="project" value="TreeGrafter"/>
</dbReference>
<reference evidence="4" key="1">
    <citation type="submission" date="2025-08" db="UniProtKB">
        <authorList>
            <consortium name="Ensembl"/>
        </authorList>
    </citation>
    <scope>IDENTIFICATION</scope>
</reference>
<keyword evidence="5" id="KW-1185">Reference proteome</keyword>
<proteinExistence type="inferred from homology"/>
<dbReference type="InterPro" id="IPR017245">
    <property type="entry name" value="BLOC-1_complex_su-3"/>
</dbReference>
<protein>
    <recommendedName>
        <fullName evidence="2">Biogenesis of lysosome-related organelles complex 1 subunit 3</fullName>
    </recommendedName>
</protein>
<feature type="compositionally biased region" description="Polar residues" evidence="3">
    <location>
        <begin position="59"/>
        <end position="71"/>
    </location>
</feature>
<dbReference type="AlphaFoldDB" id="A0A8C6S902"/>
<evidence type="ECO:0000256" key="3">
    <source>
        <dbReference type="SAM" id="MobiDB-lite"/>
    </source>
</evidence>
<sequence length="213" mass="23837">MKCTSPLCLLLKSPHQEPRLHLFSCGFHVFDKCLQECDPNFVAFAQVAGEASETDSEGEQSQQSATLSPESAQILKRDLPPLIVVRDHPDIQSVVEDRPSPTHHHHGDTLLQQKLQESNHRLYSDVGQNLRHVYSNASREIRTATTQLNASQGAIINASHSIRLILDDLKAVSEKIDIITSCQILPDINMSCCLCIVSNIYPLPRDPKLHQYQ</sequence>
<reference evidence="4" key="2">
    <citation type="submission" date="2025-09" db="UniProtKB">
        <authorList>
            <consortium name="Ensembl"/>
        </authorList>
    </citation>
    <scope>IDENTIFICATION</scope>
</reference>
<dbReference type="Ensembl" id="ENSNMLT00000001996.1">
    <property type="protein sequence ID" value="ENSNMLP00000001722.1"/>
    <property type="gene ID" value="ENSNMLG00000001311.1"/>
</dbReference>
<evidence type="ECO:0000313" key="4">
    <source>
        <dbReference type="Ensembl" id="ENSNMLP00000001722.1"/>
    </source>
</evidence>
<dbReference type="PANTHER" id="PTHR31974">
    <property type="entry name" value="BIOGENESIS OF LYSOSOME-RELATED ORGANELLES COMPLEX 1 SUBUNIT 3"/>
    <property type="match status" value="1"/>
</dbReference>
<evidence type="ECO:0000256" key="1">
    <source>
        <dbReference type="ARBA" id="ARBA00008942"/>
    </source>
</evidence>
<dbReference type="Proteomes" id="UP000694523">
    <property type="component" value="Unplaced"/>
</dbReference>